<dbReference type="Proteomes" id="UP001055732">
    <property type="component" value="Chromosome"/>
</dbReference>
<dbReference type="EMBL" id="CP099582">
    <property type="protein sequence ID" value="USS41296.1"/>
    <property type="molecule type" value="Genomic_DNA"/>
</dbReference>
<evidence type="ECO:0000313" key="3">
    <source>
        <dbReference type="Proteomes" id="UP001055732"/>
    </source>
</evidence>
<keyword evidence="3" id="KW-1185">Reference proteome</keyword>
<feature type="compositionally biased region" description="Basic and acidic residues" evidence="1">
    <location>
        <begin position="325"/>
        <end position="334"/>
    </location>
</feature>
<accession>A0A9E7MYI5</accession>
<feature type="region of interest" description="Disordered" evidence="1">
    <location>
        <begin position="305"/>
        <end position="334"/>
    </location>
</feature>
<dbReference type="KEGG" id="tagg:NF865_03645"/>
<protein>
    <submittedName>
        <fullName evidence="2">DUF4139 domain-containing protein</fullName>
    </submittedName>
</protein>
<sequence>MRKLIPVILLMLLSSLIVIGSSGTFIYFNAEREVKVAVVPHDREYISFMCYDGYAATVIVDQNSELTFDALTIGNYLNELKTVNIWLDPDYSNLPSGVEMWIESEDGITRPIDSQEYYTFWGNISVGNADPGTYEVPITLYATWDGGDAVIETCSIKVVILSGPKIRKVLLSGNTTNIPLKTYQEWVFQIEVNNSGTPRNLTIKDVIPGEFDVDLSRTSASKGNYTFTRHGKSDHLEWNVELGPGESAHMNITISTRCVKTGPCGRCRKWEFTSCGSYYLNEGAEIVGYGIVSNNITVEANVDCEDKDRSTGSGNTTEVSGNRTEGGERSGRRG</sequence>
<proteinExistence type="predicted"/>
<gene>
    <name evidence="2" type="ORF">NF865_03645</name>
</gene>
<evidence type="ECO:0000256" key="1">
    <source>
        <dbReference type="SAM" id="MobiDB-lite"/>
    </source>
</evidence>
<reference evidence="2" key="1">
    <citation type="journal article" date="1998" name="Int. J. Syst. Bacteriol. 48 Pt">
        <title>Thermococcus guaymasensis sp. nov. and Thermococcus aggregans sp. nov., two novel thermophilic archaea isolated from the Guaymas Basin hydrothermal vent site.</title>
        <authorList>
            <person name="Canganella F."/>
            <person name="Jones W.J."/>
            <person name="Gambacorta A."/>
            <person name="Antranikian G."/>
        </authorList>
    </citation>
    <scope>NUCLEOTIDE SEQUENCE</scope>
    <source>
        <strain evidence="2">TY</strain>
    </source>
</reference>
<evidence type="ECO:0000313" key="2">
    <source>
        <dbReference type="EMBL" id="USS41296.1"/>
    </source>
</evidence>
<dbReference type="AlphaFoldDB" id="A0A9E7MYI5"/>
<organism evidence="2 3">
    <name type="scientific">Thermococcus aggregans</name>
    <dbReference type="NCBI Taxonomy" id="110163"/>
    <lineage>
        <taxon>Archaea</taxon>
        <taxon>Methanobacteriati</taxon>
        <taxon>Methanobacteriota</taxon>
        <taxon>Thermococci</taxon>
        <taxon>Thermococcales</taxon>
        <taxon>Thermococcaceae</taxon>
        <taxon>Thermococcus</taxon>
    </lineage>
</organism>
<dbReference type="RefSeq" id="WP_253305237.1">
    <property type="nucleotide sequence ID" value="NZ_CP099582.1"/>
</dbReference>
<reference evidence="2" key="2">
    <citation type="submission" date="2022-06" db="EMBL/GenBank/DDBJ databases">
        <authorList>
            <person name="Park Y.-J."/>
        </authorList>
    </citation>
    <scope>NUCLEOTIDE SEQUENCE</scope>
    <source>
        <strain evidence="2">TY</strain>
    </source>
</reference>
<name>A0A9E7MYI5_THEAG</name>